<dbReference type="Proteomes" id="UP001152467">
    <property type="component" value="Unassembled WGS sequence"/>
</dbReference>
<keyword evidence="1" id="KW-0812">Transmembrane</keyword>
<protein>
    <recommendedName>
        <fullName evidence="4">DUF58 domain-containing protein</fullName>
    </recommendedName>
</protein>
<organism evidence="2 3">
    <name type="scientific">Pseudoalteromonas holothuriae</name>
    <dbReference type="NCBI Taxonomy" id="2963714"/>
    <lineage>
        <taxon>Bacteria</taxon>
        <taxon>Pseudomonadati</taxon>
        <taxon>Pseudomonadota</taxon>
        <taxon>Gammaproteobacteria</taxon>
        <taxon>Alteromonadales</taxon>
        <taxon>Pseudoalteromonadaceae</taxon>
        <taxon>Pseudoalteromonas</taxon>
    </lineage>
</organism>
<evidence type="ECO:0000256" key="1">
    <source>
        <dbReference type="SAM" id="Phobius"/>
    </source>
</evidence>
<evidence type="ECO:0000313" key="3">
    <source>
        <dbReference type="Proteomes" id="UP001152467"/>
    </source>
</evidence>
<accession>A0A9W4VXQ5</accession>
<name>A0A9W4VXQ5_9GAMM</name>
<dbReference type="PANTHER" id="PTHR34351">
    <property type="entry name" value="SLR1927 PROTEIN-RELATED"/>
    <property type="match status" value="1"/>
</dbReference>
<dbReference type="EMBL" id="CAMAPC010000012">
    <property type="protein sequence ID" value="CAH9062267.1"/>
    <property type="molecule type" value="Genomic_DNA"/>
</dbReference>
<feature type="transmembrane region" description="Helical" evidence="1">
    <location>
        <begin position="26"/>
        <end position="44"/>
    </location>
</feature>
<keyword evidence="1" id="KW-1133">Transmembrane helix</keyword>
<dbReference type="PANTHER" id="PTHR34351:SF1">
    <property type="entry name" value="SLR1927 PROTEIN"/>
    <property type="match status" value="1"/>
</dbReference>
<dbReference type="AlphaFoldDB" id="A0A9W4VXQ5"/>
<keyword evidence="1" id="KW-0472">Membrane</keyword>
<proteinExistence type="predicted"/>
<reference evidence="2" key="1">
    <citation type="submission" date="2022-07" db="EMBL/GenBank/DDBJ databases">
        <authorList>
            <person name="Criscuolo A."/>
        </authorList>
    </citation>
    <scope>NUCLEOTIDE SEQUENCE</scope>
    <source>
        <strain evidence="2">CIP111854</strain>
    </source>
</reference>
<evidence type="ECO:0000313" key="2">
    <source>
        <dbReference type="EMBL" id="CAH9062267.1"/>
    </source>
</evidence>
<sequence length="276" mass="31486">MGVGFIAVSLLNFLLGINYQNNLLLGVSYLMAMLLIVALLYGYLNLSGTQVKLASISSAHCQTPPFVTFEVFNKNQLFDFHIEHQYLLSHIHVAHIEQRQMIATPLSYTRGKHQLGAFKFVSHFPFGLVTVWSYLYSDKYIFSYPNPTSDSQQHQLFASTTQSDLNSTTAQSNDEFKQLIPYQLGMSMHRVSWRHYAKTEQLLVKDYEGDDSAHCLGFDFDQLQGTIEERLSKLCYLVLQAEENEQAYALKLGTQQFNTALGQLHKIKCLEALSEY</sequence>
<comment type="caution">
    <text evidence="2">The sequence shown here is derived from an EMBL/GenBank/DDBJ whole genome shotgun (WGS) entry which is preliminary data.</text>
</comment>
<keyword evidence="3" id="KW-1185">Reference proteome</keyword>
<gene>
    <name evidence="2" type="ORF">PSECIP111854_02978</name>
</gene>
<evidence type="ECO:0008006" key="4">
    <source>
        <dbReference type="Google" id="ProtNLM"/>
    </source>
</evidence>